<gene>
    <name evidence="3" type="ORF">LJ207_08425</name>
</gene>
<dbReference type="Proteomes" id="UP001199296">
    <property type="component" value="Unassembled WGS sequence"/>
</dbReference>
<dbReference type="InterPro" id="IPR012912">
    <property type="entry name" value="Plasmid_pRiA4b_Orf3-like"/>
</dbReference>
<proteinExistence type="predicted"/>
<evidence type="ECO:0000313" key="3">
    <source>
        <dbReference type="EMBL" id="MCC3145347.1"/>
    </source>
</evidence>
<organism evidence="3 4">
    <name type="scientific">Halanaerobium polyolivorans</name>
    <dbReference type="NCBI Taxonomy" id="2886943"/>
    <lineage>
        <taxon>Bacteria</taxon>
        <taxon>Bacillati</taxon>
        <taxon>Bacillota</taxon>
        <taxon>Clostridia</taxon>
        <taxon>Halanaerobiales</taxon>
        <taxon>Halanaerobiaceae</taxon>
        <taxon>Halanaerobium</taxon>
    </lineage>
</organism>
<dbReference type="InterPro" id="IPR024047">
    <property type="entry name" value="MM3350-like_sf"/>
</dbReference>
<feature type="domain" description="Plasmid pRiA4b Orf3-like" evidence="1">
    <location>
        <begin position="181"/>
        <end position="378"/>
    </location>
</feature>
<dbReference type="PANTHER" id="PTHR41878">
    <property type="entry name" value="LEXA REPRESSOR-RELATED"/>
    <property type="match status" value="1"/>
</dbReference>
<name>A0AAW4X0M3_9FIRM</name>
<dbReference type="Pfam" id="PF07929">
    <property type="entry name" value="PRiA4_ORF3"/>
    <property type="match status" value="1"/>
</dbReference>
<comment type="caution">
    <text evidence="3">The sequence shown here is derived from an EMBL/GenBank/DDBJ whole genome shotgun (WGS) entry which is preliminary data.</text>
</comment>
<protein>
    <submittedName>
        <fullName evidence="3">Plasmid pRiA4b ORF-3 family protein</fullName>
    </submittedName>
</protein>
<evidence type="ECO:0000259" key="2">
    <source>
        <dbReference type="Pfam" id="PF22016"/>
    </source>
</evidence>
<dbReference type="SUPFAM" id="SSF159941">
    <property type="entry name" value="MM3350-like"/>
    <property type="match status" value="1"/>
</dbReference>
<reference evidence="3 4" key="1">
    <citation type="submission" date="2021-10" db="EMBL/GenBank/DDBJ databases">
        <authorList>
            <person name="Grouzdev D.S."/>
            <person name="Pantiukh K.S."/>
            <person name="Krutkina M.S."/>
        </authorList>
    </citation>
    <scope>NUCLEOTIDE SEQUENCE [LARGE SCALE GENOMIC DNA]</scope>
    <source>
        <strain evidence="3 4">Z-7514</strain>
    </source>
</reference>
<dbReference type="Pfam" id="PF22016">
    <property type="entry name" value="DUF6933"/>
    <property type="match status" value="1"/>
</dbReference>
<sequence length="385" mass="45976">MLIQVTKKLRDELKIKNLVEAETSKDQLFCWHANIIRIERRKVIVMTNNAARYTVVLYGLKKNDFKNIAELIKSAIRETFTVEGVKEKIIESYLNEFEEIEFSKTKSHSQVARMNHSCKEAQFFHDEYIQDKKVQSYISRKLSHRIVTEKDSDDYYTPGERLNEKLEEYYGESPVKINGAVIKVDLELGEYSAWRKVIVPLNYYFYDLHKVIQNLYNWMDYHLHEFFVYSEEKDESKSWNQAEYHRDAYKAAYNIVMNEENLEYNKHELNYEGEDFELSLEKDSLLKDYLPARIKYIYDYGDNWELYLEVEEIIEDYNKYQSEFLEGAGTAPPEDVGGVPGFSRFMEIISDPEHEEHEMMSEWAKSQGFEEYDPEQIKRNLRIHL</sequence>
<dbReference type="EMBL" id="JAJFAT010000010">
    <property type="protein sequence ID" value="MCC3145347.1"/>
    <property type="molecule type" value="Genomic_DNA"/>
</dbReference>
<feature type="domain" description="DUF6933" evidence="2">
    <location>
        <begin position="2"/>
        <end position="160"/>
    </location>
</feature>
<dbReference type="RefSeq" id="WP_229346002.1">
    <property type="nucleotide sequence ID" value="NZ_JAJFAT010000010.1"/>
</dbReference>
<dbReference type="AlphaFoldDB" id="A0AAW4X0M3"/>
<dbReference type="InterPro" id="IPR053864">
    <property type="entry name" value="DUF6933"/>
</dbReference>
<evidence type="ECO:0000259" key="1">
    <source>
        <dbReference type="Pfam" id="PF07929"/>
    </source>
</evidence>
<keyword evidence="4" id="KW-1185">Reference proteome</keyword>
<dbReference type="PANTHER" id="PTHR41878:SF1">
    <property type="entry name" value="TNPR PROTEIN"/>
    <property type="match status" value="1"/>
</dbReference>
<accession>A0AAW4X0M3</accession>
<evidence type="ECO:0000313" key="4">
    <source>
        <dbReference type="Proteomes" id="UP001199296"/>
    </source>
</evidence>
<dbReference type="Gene3D" id="3.10.290.30">
    <property type="entry name" value="MM3350-like"/>
    <property type="match status" value="1"/>
</dbReference>